<evidence type="ECO:0000313" key="8">
    <source>
        <dbReference type="EMBL" id="KAH9296441.1"/>
    </source>
</evidence>
<evidence type="ECO:0000313" key="9">
    <source>
        <dbReference type="Proteomes" id="UP000824469"/>
    </source>
</evidence>
<dbReference type="EMBL" id="JAHRHJ020000011">
    <property type="protein sequence ID" value="KAH9296441.1"/>
    <property type="molecule type" value="Genomic_DNA"/>
</dbReference>
<dbReference type="Proteomes" id="UP000824469">
    <property type="component" value="Unassembled WGS sequence"/>
</dbReference>
<keyword evidence="4" id="KW-0813">Transport</keyword>
<feature type="non-terminal residue" evidence="8">
    <location>
        <position position="1"/>
    </location>
</feature>
<dbReference type="PANTHER" id="PTHR31658:SF0">
    <property type="entry name" value="CONSERVED OLIGOMERIC GOLGI COMPLEX SUBUNIT 1"/>
    <property type="match status" value="1"/>
</dbReference>
<name>A0AA38FCL6_TAXCH</name>
<accession>A0AA38FCL6</accession>
<protein>
    <recommendedName>
        <fullName evidence="3">Conserved oligomeric Golgi complex subunit 1</fullName>
    </recommendedName>
</protein>
<comment type="similarity">
    <text evidence="2">Belongs to the COG1 family.</text>
</comment>
<keyword evidence="5" id="KW-0653">Protein transport</keyword>
<sequence>VLSGGRDISLDAIDFEKKDNWPDRDLTFSTSFRKQSNSEASDTYMRKRVSALIQNLSKNLDPIDWATYEPYLWENERQSYLRSAVLFGLLVQLNRMYTDTKQKLPTNSDRNTLKTNGAAPRLKYLPISAPTLSASGTSSSTMRQVLSDDLTARSSWKGYSNGNLSSKFDFEDASSFGVATPLLKSLMSQVGSKLGEGTFRLGSMLSDGQVGRLKDKSAAAMSTFGDMLPVQAAGLLSSLTVGAGRPE</sequence>
<keyword evidence="6" id="KW-0333">Golgi apparatus</keyword>
<proteinExistence type="inferred from homology"/>
<keyword evidence="7" id="KW-0472">Membrane</keyword>
<organism evidence="8 9">
    <name type="scientific">Taxus chinensis</name>
    <name type="common">Chinese yew</name>
    <name type="synonym">Taxus wallichiana var. chinensis</name>
    <dbReference type="NCBI Taxonomy" id="29808"/>
    <lineage>
        <taxon>Eukaryota</taxon>
        <taxon>Viridiplantae</taxon>
        <taxon>Streptophyta</taxon>
        <taxon>Embryophyta</taxon>
        <taxon>Tracheophyta</taxon>
        <taxon>Spermatophyta</taxon>
        <taxon>Pinopsida</taxon>
        <taxon>Pinidae</taxon>
        <taxon>Conifers II</taxon>
        <taxon>Cupressales</taxon>
        <taxon>Taxaceae</taxon>
        <taxon>Taxus</taxon>
    </lineage>
</organism>
<dbReference type="InterPro" id="IPR033370">
    <property type="entry name" value="COG1"/>
</dbReference>
<dbReference type="AlphaFoldDB" id="A0AA38FCL6"/>
<evidence type="ECO:0000256" key="4">
    <source>
        <dbReference type="ARBA" id="ARBA00022448"/>
    </source>
</evidence>
<evidence type="ECO:0000256" key="1">
    <source>
        <dbReference type="ARBA" id="ARBA00004395"/>
    </source>
</evidence>
<dbReference type="OMA" id="YIWENER"/>
<dbReference type="GO" id="GO:0006891">
    <property type="term" value="P:intra-Golgi vesicle-mediated transport"/>
    <property type="evidence" value="ECO:0007669"/>
    <property type="project" value="InterPro"/>
</dbReference>
<dbReference type="PANTHER" id="PTHR31658">
    <property type="entry name" value="CONSERVED OLIGOMERIC GOLGI COMPLEX SUBUNIT 1"/>
    <property type="match status" value="1"/>
</dbReference>
<evidence type="ECO:0000256" key="2">
    <source>
        <dbReference type="ARBA" id="ARBA00006653"/>
    </source>
</evidence>
<comment type="caution">
    <text evidence="8">The sequence shown here is derived from an EMBL/GenBank/DDBJ whole genome shotgun (WGS) entry which is preliminary data.</text>
</comment>
<evidence type="ECO:0000256" key="7">
    <source>
        <dbReference type="ARBA" id="ARBA00023136"/>
    </source>
</evidence>
<keyword evidence="9" id="KW-1185">Reference proteome</keyword>
<evidence type="ECO:0000256" key="5">
    <source>
        <dbReference type="ARBA" id="ARBA00022927"/>
    </source>
</evidence>
<reference evidence="8 9" key="1">
    <citation type="journal article" date="2021" name="Nat. Plants">
        <title>The Taxus genome provides insights into paclitaxel biosynthesis.</title>
        <authorList>
            <person name="Xiong X."/>
            <person name="Gou J."/>
            <person name="Liao Q."/>
            <person name="Li Y."/>
            <person name="Zhou Q."/>
            <person name="Bi G."/>
            <person name="Li C."/>
            <person name="Du R."/>
            <person name="Wang X."/>
            <person name="Sun T."/>
            <person name="Guo L."/>
            <person name="Liang H."/>
            <person name="Lu P."/>
            <person name="Wu Y."/>
            <person name="Zhang Z."/>
            <person name="Ro D.K."/>
            <person name="Shang Y."/>
            <person name="Huang S."/>
            <person name="Yan J."/>
        </authorList>
    </citation>
    <scope>NUCLEOTIDE SEQUENCE [LARGE SCALE GENOMIC DNA]</scope>
    <source>
        <strain evidence="8">Ta-2019</strain>
    </source>
</reference>
<dbReference type="GO" id="GO:0015031">
    <property type="term" value="P:protein transport"/>
    <property type="evidence" value="ECO:0007669"/>
    <property type="project" value="UniProtKB-KW"/>
</dbReference>
<dbReference type="GO" id="GO:0017119">
    <property type="term" value="C:Golgi transport complex"/>
    <property type="evidence" value="ECO:0007669"/>
    <property type="project" value="InterPro"/>
</dbReference>
<comment type="subcellular location">
    <subcellularLocation>
        <location evidence="1">Golgi apparatus membrane</location>
        <topology evidence="1">Peripheral membrane protein</topology>
    </subcellularLocation>
</comment>
<gene>
    <name evidence="8" type="ORF">KI387_040029</name>
</gene>
<dbReference type="GO" id="GO:0000139">
    <property type="term" value="C:Golgi membrane"/>
    <property type="evidence" value="ECO:0007669"/>
    <property type="project" value="UniProtKB-SubCell"/>
</dbReference>
<evidence type="ECO:0000256" key="3">
    <source>
        <dbReference type="ARBA" id="ARBA00020978"/>
    </source>
</evidence>
<evidence type="ECO:0000256" key="6">
    <source>
        <dbReference type="ARBA" id="ARBA00023034"/>
    </source>
</evidence>